<evidence type="ECO:0000256" key="2">
    <source>
        <dbReference type="ARBA" id="ARBA00022729"/>
    </source>
</evidence>
<organism evidence="9 10">
    <name type="scientific">Geothrix limicola</name>
    <dbReference type="NCBI Taxonomy" id="2927978"/>
    <lineage>
        <taxon>Bacteria</taxon>
        <taxon>Pseudomonadati</taxon>
        <taxon>Acidobacteriota</taxon>
        <taxon>Holophagae</taxon>
        <taxon>Holophagales</taxon>
        <taxon>Holophagaceae</taxon>
        <taxon>Geothrix</taxon>
    </lineage>
</organism>
<feature type="signal peptide" evidence="7">
    <location>
        <begin position="1"/>
        <end position="25"/>
    </location>
</feature>
<proteinExistence type="inferred from homology"/>
<evidence type="ECO:0000256" key="3">
    <source>
        <dbReference type="ARBA" id="ARBA00023002"/>
    </source>
</evidence>
<gene>
    <name evidence="9" type="ORF">GETHLI_32750</name>
</gene>
<dbReference type="PANTHER" id="PTHR13887">
    <property type="entry name" value="GLUTATHIONE S-TRANSFERASE KAPPA"/>
    <property type="match status" value="1"/>
</dbReference>
<keyword evidence="10" id="KW-1185">Reference proteome</keyword>
<dbReference type="Pfam" id="PF13462">
    <property type="entry name" value="Thioredoxin_4"/>
    <property type="match status" value="1"/>
</dbReference>
<comment type="caution">
    <text evidence="9">The sequence shown here is derived from an EMBL/GenBank/DDBJ whole genome shotgun (WGS) entry which is preliminary data.</text>
</comment>
<evidence type="ECO:0000313" key="10">
    <source>
        <dbReference type="Proteomes" id="UP001165069"/>
    </source>
</evidence>
<comment type="similarity">
    <text evidence="1">Belongs to the thioredoxin family. DsbA subfamily.</text>
</comment>
<feature type="domain" description="Thioredoxin" evidence="8">
    <location>
        <begin position="73"/>
        <end position="266"/>
    </location>
</feature>
<evidence type="ECO:0000256" key="1">
    <source>
        <dbReference type="ARBA" id="ARBA00005791"/>
    </source>
</evidence>
<dbReference type="Proteomes" id="UP001165069">
    <property type="component" value="Unassembled WGS sequence"/>
</dbReference>
<sequence>MTFRSCLIPTISALGFALLVPALQAQTKAPRGAKPAEASLQAQIDALREGQAKLQRDLDELKALLKERSTRVESPATAKPQEILTLNVHGEPFKGSPLARVAILEYSDFDCSFCAKYASEIYPLIDHAYVQGGKVKYFFRDMPSPEHPNALFKARVARCAGEQDKFWEAHDQLFKDQRPFDGEGLARFRQSLGLEEAPFTACINSNRYLDAIQRSAMGASRMQIRGTPAFLIGTLSEDGNILTAKKVFLGAESYEAFRAALEELLTGKAPAQP</sequence>
<dbReference type="Gene3D" id="3.40.30.10">
    <property type="entry name" value="Glutaredoxin"/>
    <property type="match status" value="1"/>
</dbReference>
<evidence type="ECO:0000259" key="8">
    <source>
        <dbReference type="PROSITE" id="PS51352"/>
    </source>
</evidence>
<feature type="coiled-coil region" evidence="6">
    <location>
        <begin position="37"/>
        <end position="71"/>
    </location>
</feature>
<feature type="chain" id="PRO_5046853741" evidence="7">
    <location>
        <begin position="26"/>
        <end position="273"/>
    </location>
</feature>
<evidence type="ECO:0000256" key="5">
    <source>
        <dbReference type="ARBA" id="ARBA00023284"/>
    </source>
</evidence>
<name>A0ABQ5QKF5_9BACT</name>
<dbReference type="RefSeq" id="WP_285577446.1">
    <property type="nucleotide sequence ID" value="NZ_BSDE01000008.1"/>
</dbReference>
<evidence type="ECO:0000256" key="6">
    <source>
        <dbReference type="SAM" id="Coils"/>
    </source>
</evidence>
<dbReference type="PANTHER" id="PTHR13887:SF14">
    <property type="entry name" value="DISULFIDE BOND FORMATION PROTEIN D"/>
    <property type="match status" value="1"/>
</dbReference>
<keyword evidence="6" id="KW-0175">Coiled coil</keyword>
<keyword evidence="2 7" id="KW-0732">Signal</keyword>
<protein>
    <submittedName>
        <fullName evidence="9">Thioredoxin</fullName>
    </submittedName>
</protein>
<evidence type="ECO:0000256" key="4">
    <source>
        <dbReference type="ARBA" id="ARBA00023157"/>
    </source>
</evidence>
<dbReference type="PROSITE" id="PS51352">
    <property type="entry name" value="THIOREDOXIN_2"/>
    <property type="match status" value="1"/>
</dbReference>
<evidence type="ECO:0000256" key="7">
    <source>
        <dbReference type="SAM" id="SignalP"/>
    </source>
</evidence>
<dbReference type="EMBL" id="BSDE01000008">
    <property type="protein sequence ID" value="GLH74773.1"/>
    <property type="molecule type" value="Genomic_DNA"/>
</dbReference>
<keyword evidence="3" id="KW-0560">Oxidoreductase</keyword>
<dbReference type="SUPFAM" id="SSF52833">
    <property type="entry name" value="Thioredoxin-like"/>
    <property type="match status" value="1"/>
</dbReference>
<keyword evidence="4" id="KW-1015">Disulfide bond</keyword>
<dbReference type="Gene3D" id="1.10.40.80">
    <property type="match status" value="1"/>
</dbReference>
<accession>A0ABQ5QKF5</accession>
<dbReference type="InterPro" id="IPR036249">
    <property type="entry name" value="Thioredoxin-like_sf"/>
</dbReference>
<reference evidence="9 10" key="1">
    <citation type="journal article" date="2023" name="Antonie Van Leeuwenhoek">
        <title>Mesoterricola silvestris gen. nov., sp. nov., Mesoterricola sediminis sp. nov., Geothrix oryzae sp. nov., Geothrix edaphica sp. nov., Geothrix rubra sp. nov., and Geothrix limicola sp. nov., six novel members of Acidobacteriota isolated from soils.</title>
        <authorList>
            <person name="Itoh H."/>
            <person name="Sugisawa Y."/>
            <person name="Mise K."/>
            <person name="Xu Z."/>
            <person name="Kuniyasu M."/>
            <person name="Ushijima N."/>
            <person name="Kawano K."/>
            <person name="Kobayashi E."/>
            <person name="Shiratori Y."/>
            <person name="Masuda Y."/>
            <person name="Senoo K."/>
        </authorList>
    </citation>
    <scope>NUCLEOTIDE SEQUENCE [LARGE SCALE GENOMIC DNA]</scope>
    <source>
        <strain evidence="9 10">Red804</strain>
    </source>
</reference>
<evidence type="ECO:0000313" key="9">
    <source>
        <dbReference type="EMBL" id="GLH74773.1"/>
    </source>
</evidence>
<dbReference type="InterPro" id="IPR013766">
    <property type="entry name" value="Thioredoxin_domain"/>
</dbReference>
<keyword evidence="5" id="KW-0676">Redox-active center</keyword>
<dbReference type="InterPro" id="IPR012336">
    <property type="entry name" value="Thioredoxin-like_fold"/>
</dbReference>